<dbReference type="EMBL" id="CP074132">
    <property type="protein sequence ID" value="QUX27889.1"/>
    <property type="molecule type" value="Genomic_DNA"/>
</dbReference>
<dbReference type="RefSeq" id="WP_212640931.1">
    <property type="nucleotide sequence ID" value="NZ_CP074132.1"/>
</dbReference>
<evidence type="ECO:0000313" key="2">
    <source>
        <dbReference type="Proteomes" id="UP000678016"/>
    </source>
</evidence>
<gene>
    <name evidence="1" type="ORF">KGD83_21800</name>
</gene>
<name>A0ABX8C0F0_9ACTN</name>
<proteinExistence type="predicted"/>
<dbReference type="Proteomes" id="UP000678016">
    <property type="component" value="Chromosome"/>
</dbReference>
<reference evidence="2" key="1">
    <citation type="submission" date="2021-05" db="EMBL/GenBank/DDBJ databases">
        <title>Direct Submission.</title>
        <authorList>
            <person name="Li K."/>
            <person name="Gao J."/>
        </authorList>
    </citation>
    <scope>NUCLEOTIDE SEQUENCE [LARGE SCALE GENOMIC DNA]</scope>
    <source>
        <strain evidence="2">HDS12</strain>
    </source>
</reference>
<evidence type="ECO:0000313" key="1">
    <source>
        <dbReference type="EMBL" id="QUX27889.1"/>
    </source>
</evidence>
<organism evidence="1 2">
    <name type="scientific">Nocardiopsis akebiae</name>
    <dbReference type="NCBI Taxonomy" id="2831968"/>
    <lineage>
        <taxon>Bacteria</taxon>
        <taxon>Bacillati</taxon>
        <taxon>Actinomycetota</taxon>
        <taxon>Actinomycetes</taxon>
        <taxon>Streptosporangiales</taxon>
        <taxon>Nocardiopsidaceae</taxon>
        <taxon>Nocardiopsis</taxon>
    </lineage>
</organism>
<sequence length="52" mass="5563">MTLLLTLLLIPCALGVVYALLRHLTGGLLPDQNADLAELRAIGARQNGGEHR</sequence>
<protein>
    <submittedName>
        <fullName evidence="1">Uncharacterized protein</fullName>
    </submittedName>
</protein>
<accession>A0ABX8C0F0</accession>
<keyword evidence="2" id="KW-1185">Reference proteome</keyword>